<dbReference type="EC" id="7.1.1.2" evidence="2 16"/>
<keyword evidence="14 16" id="KW-0472">Membrane</keyword>
<evidence type="ECO:0000259" key="17">
    <source>
        <dbReference type="Pfam" id="PF00361"/>
    </source>
</evidence>
<keyword evidence="12 16" id="KW-0830">Ubiquinone</keyword>
<feature type="transmembrane region" description="Helical" evidence="16">
    <location>
        <begin position="89"/>
        <end position="110"/>
    </location>
</feature>
<accession>A0A679EKX2</accession>
<dbReference type="InterPro" id="IPR001516">
    <property type="entry name" value="Proton_antipo_N"/>
</dbReference>
<dbReference type="AlphaFoldDB" id="A0A679EKX2"/>
<evidence type="ECO:0000256" key="10">
    <source>
        <dbReference type="ARBA" id="ARBA00022989"/>
    </source>
</evidence>
<reference evidence="20" key="1">
    <citation type="submission" date="2004-04" db="EMBL/GenBank/DDBJ databases">
        <title>The ray-finned fish phylogeny.</title>
        <authorList>
            <person name="Miya M."/>
        </authorList>
    </citation>
    <scope>NUCLEOTIDE SEQUENCE</scope>
</reference>
<feature type="transmembrane region" description="Helical" evidence="16">
    <location>
        <begin position="208"/>
        <end position="228"/>
    </location>
</feature>
<keyword evidence="9" id="KW-0249">Electron transport</keyword>
<dbReference type="Pfam" id="PF00361">
    <property type="entry name" value="Proton_antipo_M"/>
    <property type="match status" value="1"/>
</dbReference>
<feature type="transmembrane region" description="Helical" evidence="16">
    <location>
        <begin position="368"/>
        <end position="392"/>
    </location>
</feature>
<feature type="transmembrane region" description="Helical" evidence="16">
    <location>
        <begin position="595"/>
        <end position="612"/>
    </location>
</feature>
<dbReference type="NCBIfam" id="TIGR01974">
    <property type="entry name" value="NDH_I_L"/>
    <property type="match status" value="1"/>
</dbReference>
<evidence type="ECO:0000256" key="11">
    <source>
        <dbReference type="ARBA" id="ARBA00023027"/>
    </source>
</evidence>
<keyword evidence="5" id="KW-0679">Respiratory chain</keyword>
<organism evidence="20">
    <name type="scientific">Vinciguerria nimbaria</name>
    <name type="common">oceanic lightfish</name>
    <dbReference type="NCBI Taxonomy" id="270541"/>
    <lineage>
        <taxon>Eukaryota</taxon>
        <taxon>Metazoa</taxon>
        <taxon>Chordata</taxon>
        <taxon>Craniata</taxon>
        <taxon>Vertebrata</taxon>
        <taxon>Euteleostomi</taxon>
        <taxon>Actinopterygii</taxon>
        <taxon>Neopterygii</taxon>
        <taxon>Teleostei</taxon>
        <taxon>Stomiati</taxon>
        <taxon>Stomiiformes</taxon>
        <taxon>Phosichthyidae</taxon>
        <taxon>Vinciguerria</taxon>
    </lineage>
</organism>
<feature type="transmembrane region" description="Helical" evidence="16">
    <location>
        <begin position="460"/>
        <end position="479"/>
    </location>
</feature>
<feature type="domain" description="NADH:quinone oxidoreductase/Mrp antiporter transmembrane" evidence="17">
    <location>
        <begin position="139"/>
        <end position="422"/>
    </location>
</feature>
<keyword evidence="6 16" id="KW-0812">Transmembrane</keyword>
<evidence type="ECO:0000256" key="15">
    <source>
        <dbReference type="ARBA" id="ARBA00049551"/>
    </source>
</evidence>
<feature type="transmembrane region" description="Helical" evidence="16">
    <location>
        <begin position="6"/>
        <end position="27"/>
    </location>
</feature>
<dbReference type="InterPro" id="IPR010934">
    <property type="entry name" value="NADH_DH_su5_C"/>
</dbReference>
<dbReference type="GO" id="GO:0003954">
    <property type="term" value="F:NADH dehydrogenase activity"/>
    <property type="evidence" value="ECO:0007669"/>
    <property type="project" value="TreeGrafter"/>
</dbReference>
<evidence type="ECO:0000259" key="18">
    <source>
        <dbReference type="Pfam" id="PF00662"/>
    </source>
</evidence>
<dbReference type="GO" id="GO:0015990">
    <property type="term" value="P:electron transport coupled proton transport"/>
    <property type="evidence" value="ECO:0007669"/>
    <property type="project" value="TreeGrafter"/>
</dbReference>
<feature type="transmembrane region" description="Helical" evidence="16">
    <location>
        <begin position="122"/>
        <end position="139"/>
    </location>
</feature>
<evidence type="ECO:0000256" key="7">
    <source>
        <dbReference type="ARBA" id="ARBA00022792"/>
    </source>
</evidence>
<feature type="transmembrane region" description="Helical" evidence="16">
    <location>
        <begin position="48"/>
        <end position="69"/>
    </location>
</feature>
<feature type="transmembrane region" description="Helical" evidence="16">
    <location>
        <begin position="331"/>
        <end position="356"/>
    </location>
</feature>
<feature type="domain" description="NADH-Ubiquinone oxidoreductase (complex I) chain 5 N-terminal" evidence="18">
    <location>
        <begin position="73"/>
        <end position="123"/>
    </location>
</feature>
<feature type="transmembrane region" description="Helical" evidence="16">
    <location>
        <begin position="307"/>
        <end position="325"/>
    </location>
</feature>
<evidence type="ECO:0000256" key="1">
    <source>
        <dbReference type="ARBA" id="ARBA00004448"/>
    </source>
</evidence>
<evidence type="ECO:0000256" key="3">
    <source>
        <dbReference type="ARBA" id="ARBA00021096"/>
    </source>
</evidence>
<dbReference type="InterPro" id="IPR001750">
    <property type="entry name" value="ND/Mrp_TM"/>
</dbReference>
<feature type="transmembrane region" description="Helical" evidence="16">
    <location>
        <begin position="249"/>
        <end position="267"/>
    </location>
</feature>
<evidence type="ECO:0000313" key="20">
    <source>
        <dbReference type="EMBL" id="BBU25589.1"/>
    </source>
</evidence>
<feature type="transmembrane region" description="Helical" evidence="16">
    <location>
        <begin position="412"/>
        <end position="439"/>
    </location>
</feature>
<comment type="function">
    <text evidence="16">Core subunit of the mitochondrial membrane respiratory chain NADH dehydrogenase (Complex I) which catalyzes electron transfer from NADH through the respiratory chain, using ubiquinone as an electron acceptor. Essential for the catalytic activity and assembly of complex I.</text>
</comment>
<proteinExistence type="inferred from homology"/>
<evidence type="ECO:0000256" key="14">
    <source>
        <dbReference type="ARBA" id="ARBA00023136"/>
    </source>
</evidence>
<evidence type="ECO:0000256" key="16">
    <source>
        <dbReference type="RuleBase" id="RU003404"/>
    </source>
</evidence>
<dbReference type="InterPro" id="IPR003945">
    <property type="entry name" value="NU5C-like"/>
</dbReference>
<evidence type="ECO:0000256" key="12">
    <source>
        <dbReference type="ARBA" id="ARBA00023075"/>
    </source>
</evidence>
<comment type="catalytic activity">
    <reaction evidence="15 16">
        <text>a ubiquinone + NADH + 5 H(+)(in) = a ubiquinol + NAD(+) + 4 H(+)(out)</text>
        <dbReference type="Rhea" id="RHEA:29091"/>
        <dbReference type="Rhea" id="RHEA-COMP:9565"/>
        <dbReference type="Rhea" id="RHEA-COMP:9566"/>
        <dbReference type="ChEBI" id="CHEBI:15378"/>
        <dbReference type="ChEBI" id="CHEBI:16389"/>
        <dbReference type="ChEBI" id="CHEBI:17976"/>
        <dbReference type="ChEBI" id="CHEBI:57540"/>
        <dbReference type="ChEBI" id="CHEBI:57945"/>
        <dbReference type="EC" id="7.1.1.2"/>
    </reaction>
</comment>
<name>A0A679EKX2_9TELE</name>
<evidence type="ECO:0000256" key="4">
    <source>
        <dbReference type="ARBA" id="ARBA00022448"/>
    </source>
</evidence>
<comment type="similarity">
    <text evidence="16">Belongs to the complex I subunit 5 family.</text>
</comment>
<keyword evidence="10 16" id="KW-1133">Transmembrane helix</keyword>
<sequence>MDLTTLALSSSLALALAILVAPLALTLHPSPLKQDWALTHVKASVKSAFFVSLLGLFIFLNDGTETIVTTWQWMNVLTFDISVSLKFDFYSIIFTPIALYVTWSILEFASWYMHSDPNMNRFFKYLLLFLVAMIVLVTSNNMFQLFIGWEGVGIMSFLLIGWWYGRADANTAALQAVLYNRVGDIGLILSMAWFAAHFNSWELQQLFISAKGLDLTLPLLGLILAATGKSAQFGLHPWLPSAMEGPTPVSALLHSSTMVVAGIFLLIRLSPLLEHNQTALTTCLCLGALTTLFTATCALTQNDIKKIVAFSTSSQLGLMMVTIGLNQPQLAFLHICTHAFFKAMLFLCSGSIIHSLDNEQDIRKMGGLYNLTPFTSSSVTLGSLALTGTPFLAGFFSKDAIIEAMNTSYLNAWALVLTLLATSFTAIYSLRLIYLVALGHPRFLPLSPINENNPSVLNPIKRLAWGSIIAGLLITSNIFPLKTPVMTMPPLLKLAALVVSIAGLVIALELASLTNKQHKITPNLLTHNFSNMLGFFPLTIHRSMPYLNLALGQTIASQAMDLTWLEKTLPKAASAPHLQAAKTITQLQQGVIKTYLGLFFLTLALCTSLIFLNSA</sequence>
<dbReference type="Pfam" id="PF00662">
    <property type="entry name" value="Proton_antipo_N"/>
    <property type="match status" value="1"/>
</dbReference>
<evidence type="ECO:0000256" key="9">
    <source>
        <dbReference type="ARBA" id="ARBA00022982"/>
    </source>
</evidence>
<evidence type="ECO:0000256" key="5">
    <source>
        <dbReference type="ARBA" id="ARBA00022660"/>
    </source>
</evidence>
<dbReference type="GO" id="GO:0008137">
    <property type="term" value="F:NADH dehydrogenase (ubiquinone) activity"/>
    <property type="evidence" value="ECO:0007669"/>
    <property type="project" value="UniProtKB-EC"/>
</dbReference>
<evidence type="ECO:0000259" key="19">
    <source>
        <dbReference type="Pfam" id="PF06455"/>
    </source>
</evidence>
<feature type="domain" description="NADH dehydrogenase subunit 5 C-terminal" evidence="19">
    <location>
        <begin position="428"/>
        <end position="609"/>
    </location>
</feature>
<geneLocation type="mitochondrion" evidence="20"/>
<evidence type="ECO:0000256" key="2">
    <source>
        <dbReference type="ARBA" id="ARBA00012944"/>
    </source>
</evidence>
<keyword evidence="8" id="KW-1278">Translocase</keyword>
<dbReference type="PANTHER" id="PTHR42829">
    <property type="entry name" value="NADH-UBIQUINONE OXIDOREDUCTASE CHAIN 5"/>
    <property type="match status" value="1"/>
</dbReference>
<dbReference type="GO" id="GO:0005743">
    <property type="term" value="C:mitochondrial inner membrane"/>
    <property type="evidence" value="ECO:0007669"/>
    <property type="project" value="UniProtKB-SubCell"/>
</dbReference>
<dbReference type="InterPro" id="IPR018393">
    <property type="entry name" value="NADHpl_OxRdtase_5_subgr"/>
</dbReference>
<feature type="transmembrane region" description="Helical" evidence="16">
    <location>
        <begin position="279"/>
        <end position="300"/>
    </location>
</feature>
<feature type="transmembrane region" description="Helical" evidence="16">
    <location>
        <begin position="177"/>
        <end position="196"/>
    </location>
</feature>
<feature type="transmembrane region" description="Helical" evidence="16">
    <location>
        <begin position="491"/>
        <end position="511"/>
    </location>
</feature>
<protein>
    <recommendedName>
        <fullName evidence="3 16">NADH-ubiquinone oxidoreductase chain 5</fullName>
        <ecNumber evidence="2 16">7.1.1.2</ecNumber>
    </recommendedName>
</protein>
<dbReference type="Pfam" id="PF06455">
    <property type="entry name" value="NADH5_C"/>
    <property type="match status" value="1"/>
</dbReference>
<dbReference type="PRINTS" id="PR01434">
    <property type="entry name" value="NADHDHGNASE5"/>
</dbReference>
<keyword evidence="7" id="KW-0999">Mitochondrion inner membrane</keyword>
<keyword evidence="4 16" id="KW-0813">Transport</keyword>
<keyword evidence="11 16" id="KW-0520">NAD</keyword>
<dbReference type="GO" id="GO:0042773">
    <property type="term" value="P:ATP synthesis coupled electron transport"/>
    <property type="evidence" value="ECO:0007669"/>
    <property type="project" value="InterPro"/>
</dbReference>
<evidence type="ECO:0000256" key="8">
    <source>
        <dbReference type="ARBA" id="ARBA00022967"/>
    </source>
</evidence>
<dbReference type="EMBL" id="AP006769">
    <property type="protein sequence ID" value="BBU25589.1"/>
    <property type="molecule type" value="Genomic_DNA"/>
</dbReference>
<keyword evidence="13 16" id="KW-0496">Mitochondrion</keyword>
<evidence type="ECO:0000256" key="13">
    <source>
        <dbReference type="ARBA" id="ARBA00023128"/>
    </source>
</evidence>
<dbReference type="PANTHER" id="PTHR42829:SF2">
    <property type="entry name" value="NADH-UBIQUINONE OXIDOREDUCTASE CHAIN 5"/>
    <property type="match status" value="1"/>
</dbReference>
<evidence type="ECO:0000256" key="6">
    <source>
        <dbReference type="ARBA" id="ARBA00022692"/>
    </source>
</evidence>
<feature type="transmembrane region" description="Helical" evidence="16">
    <location>
        <begin position="145"/>
        <end position="165"/>
    </location>
</feature>
<comment type="subcellular location">
    <subcellularLocation>
        <location evidence="1">Mitochondrion inner membrane</location>
        <topology evidence="1">Multi-pass membrane protein</topology>
    </subcellularLocation>
</comment>
<gene>
    <name evidence="20" type="primary">ND5</name>
</gene>